<sequence>ALLICRRRADSQGPVIASSRRHRSPQQEYIMIRAIIFTEATHEKWRLVTESSKPYFSLTRALQEFSKDLERQMEDMTGILS</sequence>
<protein>
    <submittedName>
        <fullName evidence="1">Uncharacterized protein</fullName>
    </submittedName>
</protein>
<evidence type="ECO:0000313" key="1">
    <source>
        <dbReference type="EMBL" id="EUC41419.1"/>
    </source>
</evidence>
<name>W6Z180_COCMI</name>
<dbReference type="KEGG" id="bor:COCMIDRAFT_58264"/>
<accession>W6Z180</accession>
<keyword evidence="2" id="KW-1185">Reference proteome</keyword>
<dbReference type="OrthoDB" id="3796163at2759"/>
<dbReference type="RefSeq" id="XP_007692079.1">
    <property type="nucleotide sequence ID" value="XM_007693889.1"/>
</dbReference>
<reference evidence="1 2" key="1">
    <citation type="journal article" date="2013" name="PLoS Genet.">
        <title>Comparative genome structure, secondary metabolite, and effector coding capacity across Cochliobolus pathogens.</title>
        <authorList>
            <person name="Condon B.J."/>
            <person name="Leng Y."/>
            <person name="Wu D."/>
            <person name="Bushley K.E."/>
            <person name="Ohm R.A."/>
            <person name="Otillar R."/>
            <person name="Martin J."/>
            <person name="Schackwitz W."/>
            <person name="Grimwood J."/>
            <person name="MohdZainudin N."/>
            <person name="Xue C."/>
            <person name="Wang R."/>
            <person name="Manning V.A."/>
            <person name="Dhillon B."/>
            <person name="Tu Z.J."/>
            <person name="Steffenson B.J."/>
            <person name="Salamov A."/>
            <person name="Sun H."/>
            <person name="Lowry S."/>
            <person name="LaButti K."/>
            <person name="Han J."/>
            <person name="Copeland A."/>
            <person name="Lindquist E."/>
            <person name="Barry K."/>
            <person name="Schmutz J."/>
            <person name="Baker S.E."/>
            <person name="Ciuffetti L.M."/>
            <person name="Grigoriev I.V."/>
            <person name="Zhong S."/>
            <person name="Turgeon B.G."/>
        </authorList>
    </citation>
    <scope>NUCLEOTIDE SEQUENCE [LARGE SCALE GENOMIC DNA]</scope>
    <source>
        <strain evidence="1 2">ATCC 44560</strain>
    </source>
</reference>
<evidence type="ECO:0000313" key="2">
    <source>
        <dbReference type="Proteomes" id="UP000054032"/>
    </source>
</evidence>
<dbReference type="EMBL" id="KI964104">
    <property type="protein sequence ID" value="EUC41419.1"/>
    <property type="molecule type" value="Genomic_DNA"/>
</dbReference>
<organism evidence="1 2">
    <name type="scientific">Bipolaris oryzae ATCC 44560</name>
    <dbReference type="NCBI Taxonomy" id="930090"/>
    <lineage>
        <taxon>Eukaryota</taxon>
        <taxon>Fungi</taxon>
        <taxon>Dikarya</taxon>
        <taxon>Ascomycota</taxon>
        <taxon>Pezizomycotina</taxon>
        <taxon>Dothideomycetes</taxon>
        <taxon>Pleosporomycetidae</taxon>
        <taxon>Pleosporales</taxon>
        <taxon>Pleosporineae</taxon>
        <taxon>Pleosporaceae</taxon>
        <taxon>Bipolaris</taxon>
    </lineage>
</organism>
<feature type="non-terminal residue" evidence="1">
    <location>
        <position position="1"/>
    </location>
</feature>
<dbReference type="Proteomes" id="UP000054032">
    <property type="component" value="Unassembled WGS sequence"/>
</dbReference>
<dbReference type="GeneID" id="19124750"/>
<feature type="non-terminal residue" evidence="1">
    <location>
        <position position="81"/>
    </location>
</feature>
<dbReference type="AlphaFoldDB" id="W6Z180"/>
<dbReference type="HOGENOM" id="CLU_167699_0_0_1"/>
<proteinExistence type="predicted"/>
<gene>
    <name evidence="1" type="ORF">COCMIDRAFT_58264</name>
</gene>